<reference evidence="2" key="1">
    <citation type="submission" date="2020-11" db="EMBL/GenBank/DDBJ databases">
        <authorList>
            <person name="Tran Van P."/>
        </authorList>
    </citation>
    <scope>NUCLEOTIDE SEQUENCE</scope>
</reference>
<feature type="non-terminal residue" evidence="2">
    <location>
        <position position="109"/>
    </location>
</feature>
<dbReference type="SMART" id="SM00198">
    <property type="entry name" value="SCP"/>
    <property type="match status" value="1"/>
</dbReference>
<evidence type="ECO:0000259" key="1">
    <source>
        <dbReference type="SMART" id="SM00198"/>
    </source>
</evidence>
<dbReference type="Gene3D" id="3.40.33.10">
    <property type="entry name" value="CAP"/>
    <property type="match status" value="1"/>
</dbReference>
<dbReference type="CDD" id="cd05380">
    <property type="entry name" value="CAP_euk"/>
    <property type="match status" value="1"/>
</dbReference>
<dbReference type="SUPFAM" id="SSF55797">
    <property type="entry name" value="PR-1-like"/>
    <property type="match status" value="1"/>
</dbReference>
<feature type="domain" description="SCP" evidence="1">
    <location>
        <begin position="6"/>
        <end position="108"/>
    </location>
</feature>
<dbReference type="InterPro" id="IPR001283">
    <property type="entry name" value="CRISP-related"/>
</dbReference>
<name>A0A7R9LXW6_9ACAR</name>
<proteinExistence type="predicted"/>
<keyword evidence="3" id="KW-1185">Reference proteome</keyword>
<gene>
    <name evidence="2" type="ORF">OSB1V03_LOCUS22354</name>
</gene>
<accession>A0A7R9LXW6</accession>
<organism evidence="2">
    <name type="scientific">Medioppia subpectinata</name>
    <dbReference type="NCBI Taxonomy" id="1979941"/>
    <lineage>
        <taxon>Eukaryota</taxon>
        <taxon>Metazoa</taxon>
        <taxon>Ecdysozoa</taxon>
        <taxon>Arthropoda</taxon>
        <taxon>Chelicerata</taxon>
        <taxon>Arachnida</taxon>
        <taxon>Acari</taxon>
        <taxon>Acariformes</taxon>
        <taxon>Sarcoptiformes</taxon>
        <taxon>Oribatida</taxon>
        <taxon>Brachypylina</taxon>
        <taxon>Oppioidea</taxon>
        <taxon>Oppiidae</taxon>
        <taxon>Medioppia</taxon>
    </lineage>
</organism>
<dbReference type="InterPro" id="IPR035940">
    <property type="entry name" value="CAP_sf"/>
</dbReference>
<sequence length="109" mass="12500">SGVSSYDIDLIIATHNRLRNSIASGNETNRGFPSAGNMLVLEWDDELAAVAQAHASQCLFQHDCYQCRRTERYATVGQNIFLYRTSRLSVRNRWQYAIQLWYDELSIAP</sequence>
<dbReference type="PANTHER" id="PTHR10334">
    <property type="entry name" value="CYSTEINE-RICH SECRETORY PROTEIN-RELATED"/>
    <property type="match status" value="1"/>
</dbReference>
<dbReference type="InterPro" id="IPR014044">
    <property type="entry name" value="CAP_dom"/>
</dbReference>
<dbReference type="Pfam" id="PF00188">
    <property type="entry name" value="CAP"/>
    <property type="match status" value="1"/>
</dbReference>
<dbReference type="EMBL" id="CAJPIZ010047254">
    <property type="protein sequence ID" value="CAG2122408.1"/>
    <property type="molecule type" value="Genomic_DNA"/>
</dbReference>
<dbReference type="EMBL" id="OC901829">
    <property type="protein sequence ID" value="CAD7649373.1"/>
    <property type="molecule type" value="Genomic_DNA"/>
</dbReference>
<evidence type="ECO:0000313" key="3">
    <source>
        <dbReference type="Proteomes" id="UP000759131"/>
    </source>
</evidence>
<evidence type="ECO:0000313" key="2">
    <source>
        <dbReference type="EMBL" id="CAD7649373.1"/>
    </source>
</evidence>
<dbReference type="AlphaFoldDB" id="A0A7R9LXW6"/>
<protein>
    <recommendedName>
        <fullName evidence="1">SCP domain-containing protein</fullName>
    </recommendedName>
</protein>
<dbReference type="Proteomes" id="UP000759131">
    <property type="component" value="Unassembled WGS sequence"/>
</dbReference>
<feature type="non-terminal residue" evidence="2">
    <location>
        <position position="1"/>
    </location>
</feature>
<dbReference type="OrthoDB" id="414826at2759"/>